<organism evidence="1 2">
    <name type="scientific">Clostridium gelidum</name>
    <dbReference type="NCBI Taxonomy" id="704125"/>
    <lineage>
        <taxon>Bacteria</taxon>
        <taxon>Bacillati</taxon>
        <taxon>Bacillota</taxon>
        <taxon>Clostridia</taxon>
        <taxon>Eubacteriales</taxon>
        <taxon>Clostridiaceae</taxon>
        <taxon>Clostridium</taxon>
    </lineage>
</organism>
<gene>
    <name evidence="1" type="ORF">psyc5s11_32020</name>
</gene>
<keyword evidence="2" id="KW-1185">Reference proteome</keyword>
<reference evidence="2" key="1">
    <citation type="submission" date="2021-07" db="EMBL/GenBank/DDBJ databases">
        <title>Complete genome sequencing of a Clostridium isolate.</title>
        <authorList>
            <person name="Ueki A."/>
            <person name="Tonouchi A."/>
        </authorList>
    </citation>
    <scope>NUCLEOTIDE SEQUENCE [LARGE SCALE GENOMIC DNA]</scope>
    <source>
        <strain evidence="2">C5S11</strain>
    </source>
</reference>
<sequence>MLTDGLVIFLIVPNNGRVINLLNNLNERGAFRRFKDKVMRLNLKNKDWS</sequence>
<accession>A0ABM7TDJ2</accession>
<evidence type="ECO:0000313" key="2">
    <source>
        <dbReference type="Proteomes" id="UP000824633"/>
    </source>
</evidence>
<proteinExistence type="predicted"/>
<name>A0ABM7TDJ2_9CLOT</name>
<dbReference type="Proteomes" id="UP000824633">
    <property type="component" value="Chromosome"/>
</dbReference>
<evidence type="ECO:0000313" key="1">
    <source>
        <dbReference type="EMBL" id="BCZ47135.1"/>
    </source>
</evidence>
<protein>
    <submittedName>
        <fullName evidence="1">Uncharacterized protein</fullName>
    </submittedName>
</protein>
<dbReference type="EMBL" id="AP024849">
    <property type="protein sequence ID" value="BCZ47135.1"/>
    <property type="molecule type" value="Genomic_DNA"/>
</dbReference>